<accession>A0ABR3WKH7</accession>
<comment type="caution">
    <text evidence="1">The sequence shown here is derived from an EMBL/GenBank/DDBJ whole genome shotgun (WGS) entry which is preliminary data.</text>
</comment>
<evidence type="ECO:0000313" key="2">
    <source>
        <dbReference type="Proteomes" id="UP001586593"/>
    </source>
</evidence>
<sequence>MIFLWEASTKPRQTPAAWFLSLSTSQDGASWSDGRRSGNARWTVKQKEEPITHSDCFYFLTCIELDLLRMRTTRLARCCSHDQDLIWPLCYSRKRGNVWDMHCHRVELPHFIRFSRHPNLLNPDFLFTTNAMFKQRFKSKKRSGGCRSVWKQ</sequence>
<organism evidence="1 2">
    <name type="scientific">Phialemonium thermophilum</name>
    <dbReference type="NCBI Taxonomy" id="223376"/>
    <lineage>
        <taxon>Eukaryota</taxon>
        <taxon>Fungi</taxon>
        <taxon>Dikarya</taxon>
        <taxon>Ascomycota</taxon>
        <taxon>Pezizomycotina</taxon>
        <taxon>Sordariomycetes</taxon>
        <taxon>Sordariomycetidae</taxon>
        <taxon>Cephalothecales</taxon>
        <taxon>Cephalothecaceae</taxon>
        <taxon>Phialemonium</taxon>
    </lineage>
</organism>
<keyword evidence="2" id="KW-1185">Reference proteome</keyword>
<reference evidence="1 2" key="1">
    <citation type="journal article" date="2024" name="Commun. Biol.">
        <title>Comparative genomic analysis of thermophilic fungi reveals convergent evolutionary adaptations and gene losses.</title>
        <authorList>
            <person name="Steindorff A.S."/>
            <person name="Aguilar-Pontes M.V."/>
            <person name="Robinson A.J."/>
            <person name="Andreopoulos B."/>
            <person name="LaButti K."/>
            <person name="Kuo A."/>
            <person name="Mondo S."/>
            <person name="Riley R."/>
            <person name="Otillar R."/>
            <person name="Haridas S."/>
            <person name="Lipzen A."/>
            <person name="Grimwood J."/>
            <person name="Schmutz J."/>
            <person name="Clum A."/>
            <person name="Reid I.D."/>
            <person name="Moisan M.C."/>
            <person name="Butler G."/>
            <person name="Nguyen T.T.M."/>
            <person name="Dewar K."/>
            <person name="Conant G."/>
            <person name="Drula E."/>
            <person name="Henrissat B."/>
            <person name="Hansel C."/>
            <person name="Singer S."/>
            <person name="Hutchinson M.I."/>
            <person name="de Vries R.P."/>
            <person name="Natvig D.O."/>
            <person name="Powell A.J."/>
            <person name="Tsang A."/>
            <person name="Grigoriev I.V."/>
        </authorList>
    </citation>
    <scope>NUCLEOTIDE SEQUENCE [LARGE SCALE GENOMIC DNA]</scope>
    <source>
        <strain evidence="1 2">ATCC 24622</strain>
    </source>
</reference>
<gene>
    <name evidence="1" type="ORF">VTK73DRAFT_6134</name>
</gene>
<name>A0ABR3WKH7_9PEZI</name>
<evidence type="ECO:0000313" key="1">
    <source>
        <dbReference type="EMBL" id="KAL1864156.1"/>
    </source>
</evidence>
<proteinExistence type="predicted"/>
<dbReference type="EMBL" id="JAZHXJ010000345">
    <property type="protein sequence ID" value="KAL1864156.1"/>
    <property type="molecule type" value="Genomic_DNA"/>
</dbReference>
<dbReference type="Proteomes" id="UP001586593">
    <property type="component" value="Unassembled WGS sequence"/>
</dbReference>
<protein>
    <submittedName>
        <fullName evidence="1">Uncharacterized protein</fullName>
    </submittedName>
</protein>